<dbReference type="Proteomes" id="UP000236286">
    <property type="component" value="Unassembled WGS sequence"/>
</dbReference>
<dbReference type="OrthoDB" id="9775455at2"/>
<dbReference type="RefSeq" id="WP_102842741.1">
    <property type="nucleotide sequence ID" value="NZ_PDZR01000003.1"/>
</dbReference>
<sequence>MLNGLEDVNHAARCQAASTADLRLPRPQITAVFAAALLATGMGLAETQPANAQAGSTVQYEPAQARRVAVTRFKSRTFRLDTPFASAVVGSADIADVLPMSDRVLYIQGKRVGTTNVSIFDKDKKLISVIDLEVTIDVQNIAAKVRSGTESRGIKVSSSNDQIVLSGEARNAVDADRAMSIAKSMVTTADGKPPDDPGKFVINAMSVAASQQVLLRVRFVEVSRIAERDIGVNWFGAANKTQTAGVNTGNGGSGASQVGQSLTPTAGGIPVFNAVGTLVPGGLAGATGALPFGVGLIKLAGGNVDVLISALEKKGQARRLAEPDLIALSGDTASFLAGGEYPVPSVQSSSGTTPVVTTQYYPYGVQLTFIPTVLASGIINLRLNPSVSELDYKNTVVTSGFAIPSITKREARTTIELRDGQSFAIAGLLQSDSTHDVNQIPWLGSVPVLGALFSSKSYQQNETDLVVIVTPHLVAPAAPGQVLATPFDKTLPANDVDFFVMGRPELRKQYTDYVTSGGGLNGPYGYIMPLEPR</sequence>
<evidence type="ECO:0000313" key="6">
    <source>
        <dbReference type="Proteomes" id="UP000236286"/>
    </source>
</evidence>
<protein>
    <submittedName>
        <fullName evidence="5">Pilus assembly protein CpaC</fullName>
    </submittedName>
</protein>
<evidence type="ECO:0000259" key="2">
    <source>
        <dbReference type="Pfam" id="PF00263"/>
    </source>
</evidence>
<dbReference type="EMBL" id="PDZR01000003">
    <property type="protein sequence ID" value="PNG27149.1"/>
    <property type="molecule type" value="Genomic_DNA"/>
</dbReference>
<proteinExistence type="inferred from homology"/>
<gene>
    <name evidence="5" type="ORF">CR492_05560</name>
</gene>
<dbReference type="Pfam" id="PF04972">
    <property type="entry name" value="BON"/>
    <property type="match status" value="1"/>
</dbReference>
<organism evidence="5 6">
    <name type="scientific">Methylocella silvestris</name>
    <dbReference type="NCBI Taxonomy" id="199596"/>
    <lineage>
        <taxon>Bacteria</taxon>
        <taxon>Pseudomonadati</taxon>
        <taxon>Pseudomonadota</taxon>
        <taxon>Alphaproteobacteria</taxon>
        <taxon>Hyphomicrobiales</taxon>
        <taxon>Beijerinckiaceae</taxon>
        <taxon>Methylocella</taxon>
    </lineage>
</organism>
<comment type="similarity">
    <text evidence="1">Belongs to the bacterial secretin family.</text>
</comment>
<dbReference type="Pfam" id="PF13629">
    <property type="entry name" value="T2SS-T3SS_pil_N"/>
    <property type="match status" value="1"/>
</dbReference>
<dbReference type="AlphaFoldDB" id="A0A2J7TK47"/>
<evidence type="ECO:0000259" key="4">
    <source>
        <dbReference type="Pfam" id="PF13629"/>
    </source>
</evidence>
<dbReference type="InterPro" id="IPR007055">
    <property type="entry name" value="BON_dom"/>
</dbReference>
<evidence type="ECO:0000256" key="1">
    <source>
        <dbReference type="RuleBase" id="RU004003"/>
    </source>
</evidence>
<dbReference type="InterPro" id="IPR004846">
    <property type="entry name" value="T2SS/T3SS_dom"/>
</dbReference>
<dbReference type="Pfam" id="PF00263">
    <property type="entry name" value="Secretin"/>
    <property type="match status" value="1"/>
</dbReference>
<feature type="domain" description="Type II/III secretion system secretin-like" evidence="2">
    <location>
        <begin position="310"/>
        <end position="474"/>
    </location>
</feature>
<reference evidence="5 6" key="1">
    <citation type="submission" date="2017-10" db="EMBL/GenBank/DDBJ databases">
        <title>Genome announcement of Methylocella silvestris TVC from permafrost.</title>
        <authorList>
            <person name="Wang J."/>
            <person name="Geng K."/>
            <person name="Ul-Haque F."/>
            <person name="Crombie A.T."/>
            <person name="Street L.E."/>
            <person name="Wookey P.A."/>
            <person name="Murrell J.C."/>
            <person name="Pratscher J."/>
        </authorList>
    </citation>
    <scope>NUCLEOTIDE SEQUENCE [LARGE SCALE GENOMIC DNA]</scope>
    <source>
        <strain evidence="5 6">TVC</strain>
    </source>
</reference>
<evidence type="ECO:0000313" key="5">
    <source>
        <dbReference type="EMBL" id="PNG27149.1"/>
    </source>
</evidence>
<dbReference type="GO" id="GO:0015627">
    <property type="term" value="C:type II protein secretion system complex"/>
    <property type="evidence" value="ECO:0007669"/>
    <property type="project" value="TreeGrafter"/>
</dbReference>
<dbReference type="InterPro" id="IPR050810">
    <property type="entry name" value="Bact_Secretion_Sys_Channel"/>
</dbReference>
<name>A0A2J7TK47_METSI</name>
<accession>A0A2J7TK47</accession>
<evidence type="ECO:0000259" key="3">
    <source>
        <dbReference type="Pfam" id="PF04972"/>
    </source>
</evidence>
<dbReference type="PANTHER" id="PTHR30332:SF17">
    <property type="entry name" value="TYPE IV PILIATION SYSTEM PROTEIN DR_0774-RELATED"/>
    <property type="match status" value="1"/>
</dbReference>
<dbReference type="PRINTS" id="PR00811">
    <property type="entry name" value="BCTERIALGSPD"/>
</dbReference>
<comment type="caution">
    <text evidence="5">The sequence shown here is derived from an EMBL/GenBank/DDBJ whole genome shotgun (WGS) entry which is preliminary data.</text>
</comment>
<dbReference type="InterPro" id="IPR001775">
    <property type="entry name" value="GspD/PilQ"/>
</dbReference>
<dbReference type="GO" id="GO:0009306">
    <property type="term" value="P:protein secretion"/>
    <property type="evidence" value="ECO:0007669"/>
    <property type="project" value="InterPro"/>
</dbReference>
<dbReference type="PANTHER" id="PTHR30332">
    <property type="entry name" value="PROBABLE GENERAL SECRETION PATHWAY PROTEIN D"/>
    <property type="match status" value="1"/>
</dbReference>
<feature type="domain" description="BON" evidence="3">
    <location>
        <begin position="138"/>
        <end position="184"/>
    </location>
</feature>
<feature type="domain" description="Pilus formation protein N-terminal" evidence="4">
    <location>
        <begin position="64"/>
        <end position="135"/>
    </location>
</feature>
<dbReference type="InterPro" id="IPR032789">
    <property type="entry name" value="T2SS-T3SS_pil_N"/>
</dbReference>